<evidence type="ECO:0008006" key="6">
    <source>
        <dbReference type="Google" id="ProtNLM"/>
    </source>
</evidence>
<evidence type="ECO:0000259" key="2">
    <source>
        <dbReference type="Pfam" id="PF00339"/>
    </source>
</evidence>
<dbReference type="Proteomes" id="UP000271241">
    <property type="component" value="Unassembled WGS sequence"/>
</dbReference>
<dbReference type="InterPro" id="IPR014756">
    <property type="entry name" value="Ig_E-set"/>
</dbReference>
<evidence type="ECO:0000259" key="3">
    <source>
        <dbReference type="Pfam" id="PF02752"/>
    </source>
</evidence>
<keyword evidence="5" id="KW-1185">Reference proteome</keyword>
<evidence type="ECO:0000313" key="4">
    <source>
        <dbReference type="EMBL" id="RKP04896.1"/>
    </source>
</evidence>
<dbReference type="AlphaFoldDB" id="A0A4P9XGW8"/>
<dbReference type="InterPro" id="IPR011022">
    <property type="entry name" value="Arrestin_C-like"/>
</dbReference>
<name>A0A4P9XGW8_9FUNG</name>
<feature type="domain" description="Arrestin-like N-terminal" evidence="2">
    <location>
        <begin position="134"/>
        <end position="199"/>
    </location>
</feature>
<feature type="domain" description="Arrestin C-terminal-like" evidence="3">
    <location>
        <begin position="254"/>
        <end position="379"/>
    </location>
</feature>
<dbReference type="Gene3D" id="2.60.40.640">
    <property type="match status" value="2"/>
</dbReference>
<dbReference type="SUPFAM" id="SSF81296">
    <property type="entry name" value="E set domains"/>
    <property type="match status" value="1"/>
</dbReference>
<evidence type="ECO:0000256" key="1">
    <source>
        <dbReference type="SAM" id="MobiDB-lite"/>
    </source>
</evidence>
<sequence length="435" mass="47018">MSIQDFSITLHDAPPAGFGPGDGLRGTVHLLTTKSMVVDTVRLQLLGVTLNQLQTGVDDQCSTTFFRIQNDLWHDGYSEAASSYSCGGVGTASEASVIQAGGIERPRCDSGYANSVAFAATHREPDAGTRCSSESSSLASQTSTAKSHLGPGRHQWSFQLHFPDAGIRLPSSFEDRYSYIRYELRVSLLRPYGYSNVDRTVPLQYADNVNIASNRLQIPVHFRKELLEPKGSVLGRLVGMHSTTAGPPVADVWASVQRSGYLPGESIRVLVEVRHTQPCYLPDAVQVCLVQECTAHLRGQTAVSRTTMAKQTAHLHVSAEANMRAVIPVVLELPAELALTNAAMRTLHVTYQLQISVRVTEAKRFGVCAAELGMPVTIGRVCNEPNSQSAFGDAMVNVDACESCAQDGEHDVLPGYKQQDPNPSSSPPAYSDSLC</sequence>
<dbReference type="GO" id="GO:0015031">
    <property type="term" value="P:protein transport"/>
    <property type="evidence" value="ECO:0007669"/>
    <property type="project" value="TreeGrafter"/>
</dbReference>
<dbReference type="PANTHER" id="PTHR11188">
    <property type="entry name" value="ARRESTIN DOMAIN CONTAINING PROTEIN"/>
    <property type="match status" value="1"/>
</dbReference>
<reference evidence="5" key="1">
    <citation type="journal article" date="2018" name="Nat. Microbiol.">
        <title>Leveraging single-cell genomics to expand the fungal tree of life.</title>
        <authorList>
            <person name="Ahrendt S.R."/>
            <person name="Quandt C.A."/>
            <person name="Ciobanu D."/>
            <person name="Clum A."/>
            <person name="Salamov A."/>
            <person name="Andreopoulos B."/>
            <person name="Cheng J.F."/>
            <person name="Woyke T."/>
            <person name="Pelin A."/>
            <person name="Henrissat B."/>
            <person name="Reynolds N.K."/>
            <person name="Benny G.L."/>
            <person name="Smith M.E."/>
            <person name="James T.Y."/>
            <person name="Grigoriev I.V."/>
        </authorList>
    </citation>
    <scope>NUCLEOTIDE SEQUENCE [LARGE SCALE GENOMIC DNA]</scope>
    <source>
        <strain evidence="5">RSA 1356</strain>
    </source>
</reference>
<dbReference type="InterPro" id="IPR011021">
    <property type="entry name" value="Arrestin-like_N"/>
</dbReference>
<proteinExistence type="predicted"/>
<dbReference type="EMBL" id="KZ993384">
    <property type="protein sequence ID" value="RKP04896.1"/>
    <property type="molecule type" value="Genomic_DNA"/>
</dbReference>
<dbReference type="STRING" id="78915.A0A4P9XGW8"/>
<accession>A0A4P9XGW8</accession>
<evidence type="ECO:0000313" key="5">
    <source>
        <dbReference type="Proteomes" id="UP000271241"/>
    </source>
</evidence>
<dbReference type="InterPro" id="IPR014752">
    <property type="entry name" value="Arrestin-like_C"/>
</dbReference>
<dbReference type="PANTHER" id="PTHR11188:SF17">
    <property type="entry name" value="FI21816P1"/>
    <property type="match status" value="1"/>
</dbReference>
<feature type="region of interest" description="Disordered" evidence="1">
    <location>
        <begin position="411"/>
        <end position="435"/>
    </location>
</feature>
<dbReference type="Pfam" id="PF00339">
    <property type="entry name" value="Arrestin_N"/>
    <property type="match status" value="1"/>
</dbReference>
<gene>
    <name evidence="4" type="ORF">THASP1DRAFT_26534</name>
</gene>
<dbReference type="GO" id="GO:0005737">
    <property type="term" value="C:cytoplasm"/>
    <property type="evidence" value="ECO:0007669"/>
    <property type="project" value="TreeGrafter"/>
</dbReference>
<dbReference type="InterPro" id="IPR050357">
    <property type="entry name" value="Arrestin_domain-protein"/>
</dbReference>
<dbReference type="OrthoDB" id="7785529at2759"/>
<protein>
    <recommendedName>
        <fullName evidence="6">Arrestin C-terminal-like domain-containing protein</fullName>
    </recommendedName>
</protein>
<organism evidence="4 5">
    <name type="scientific">Thamnocephalis sphaerospora</name>
    <dbReference type="NCBI Taxonomy" id="78915"/>
    <lineage>
        <taxon>Eukaryota</taxon>
        <taxon>Fungi</taxon>
        <taxon>Fungi incertae sedis</taxon>
        <taxon>Zoopagomycota</taxon>
        <taxon>Zoopagomycotina</taxon>
        <taxon>Zoopagomycetes</taxon>
        <taxon>Zoopagales</taxon>
        <taxon>Sigmoideomycetaceae</taxon>
        <taxon>Thamnocephalis</taxon>
    </lineage>
</organism>
<dbReference type="Pfam" id="PF02752">
    <property type="entry name" value="Arrestin_C"/>
    <property type="match status" value="1"/>
</dbReference>